<evidence type="ECO:0000313" key="9">
    <source>
        <dbReference type="Proteomes" id="UP000245910"/>
    </source>
</evidence>
<evidence type="ECO:0000256" key="5">
    <source>
        <dbReference type="RuleBase" id="RU003369"/>
    </source>
</evidence>
<evidence type="ECO:0000313" key="8">
    <source>
        <dbReference type="EMBL" id="CEI39815.1"/>
    </source>
</evidence>
<evidence type="ECO:0000259" key="7">
    <source>
        <dbReference type="Pfam" id="PF02866"/>
    </source>
</evidence>
<dbReference type="EMBL" id="LN649232">
    <property type="protein sequence ID" value="CEI39815.1"/>
    <property type="molecule type" value="Genomic_DNA"/>
</dbReference>
<dbReference type="SUPFAM" id="SSF51735">
    <property type="entry name" value="NAD(P)-binding Rossmann-fold domains"/>
    <property type="match status" value="1"/>
</dbReference>
<dbReference type="GO" id="GO:0006089">
    <property type="term" value="P:lactate metabolic process"/>
    <property type="evidence" value="ECO:0007669"/>
    <property type="project" value="TreeGrafter"/>
</dbReference>
<evidence type="ECO:0000256" key="2">
    <source>
        <dbReference type="ARBA" id="ARBA00023027"/>
    </source>
</evidence>
<evidence type="ECO:0000259" key="6">
    <source>
        <dbReference type="Pfam" id="PF00056"/>
    </source>
</evidence>
<dbReference type="Gene3D" id="3.40.50.720">
    <property type="entry name" value="NAD(P)-binding Rossmann-like Domain"/>
    <property type="match status" value="1"/>
</dbReference>
<evidence type="ECO:0000256" key="4">
    <source>
        <dbReference type="PIRSR" id="PIRSR000102-3"/>
    </source>
</evidence>
<evidence type="ECO:0000256" key="3">
    <source>
        <dbReference type="PIRSR" id="PIRSR000102-1"/>
    </source>
</evidence>
<dbReference type="PIRSF" id="PIRSF000102">
    <property type="entry name" value="Lac_mal_DH"/>
    <property type="match status" value="1"/>
</dbReference>
<dbReference type="AlphaFoldDB" id="A0A2L2SVN6"/>
<dbReference type="Proteomes" id="UP000245910">
    <property type="component" value="Chromosome IIII"/>
</dbReference>
<dbReference type="InterPro" id="IPR022383">
    <property type="entry name" value="Lactate/malate_DH_C"/>
</dbReference>
<dbReference type="PANTHER" id="PTHR43128:SF16">
    <property type="entry name" value="L-LACTATE DEHYDROGENASE"/>
    <property type="match status" value="1"/>
</dbReference>
<keyword evidence="2 4" id="KW-0520">NAD</keyword>
<dbReference type="Pfam" id="PF00056">
    <property type="entry name" value="Ldh_1_N"/>
    <property type="match status" value="1"/>
</dbReference>
<dbReference type="SUPFAM" id="SSF56327">
    <property type="entry name" value="LDH C-terminal domain-like"/>
    <property type="match status" value="1"/>
</dbReference>
<feature type="active site" description="Proton acceptor" evidence="3">
    <location>
        <position position="177"/>
    </location>
</feature>
<reference evidence="9" key="1">
    <citation type="submission" date="2014-10" db="EMBL/GenBank/DDBJ databases">
        <authorList>
            <person name="King R."/>
        </authorList>
    </citation>
    <scope>NUCLEOTIDE SEQUENCE [LARGE SCALE GENOMIC DNA]</scope>
    <source>
        <strain evidence="9">A3/5</strain>
    </source>
</reference>
<dbReference type="PRINTS" id="PR00086">
    <property type="entry name" value="LLDHDRGNASE"/>
</dbReference>
<dbReference type="PANTHER" id="PTHR43128">
    <property type="entry name" value="L-2-HYDROXYCARBOXYLATE DEHYDROGENASE (NAD(P)(+))"/>
    <property type="match status" value="1"/>
</dbReference>
<evidence type="ECO:0008006" key="10">
    <source>
        <dbReference type="Google" id="ProtNLM"/>
    </source>
</evidence>
<sequence>MNSSSHVAIVGVGEVGGVVAYNLIISSVVRELLLVDLDLERRNAQVEDLSDAAYSTKTGTRVRPGTFKQASQCDVVVITSAVKHTIGQTTVDYTSRNCSMLRGVIDAMKPFGPETILLIVADPVDLLTSMAKELSGLPSSQVMGTGTFLDTDRLCGMLASRALVMPSEVCAYVVGIHGERQIVAWSSATIGGVCISDSPHSQGIDRERIETTCKHRSQELIRAKGSAGFGIGTVVANICSSILSDKRIWGPVSFFQPQFGCCFSMPAVIGKEGIVSQVEMVLDGEEESMLSVSAVELKRKVELVSSDGW</sequence>
<feature type="binding site" evidence="4">
    <location>
        <position position="36"/>
    </location>
    <ligand>
        <name>NAD(+)</name>
        <dbReference type="ChEBI" id="CHEBI:57540"/>
    </ligand>
</feature>
<protein>
    <recommendedName>
        <fullName evidence="10">L-lactate dehydrogenase</fullName>
    </recommendedName>
</protein>
<dbReference type="Gene3D" id="3.90.110.10">
    <property type="entry name" value="Lactate dehydrogenase/glycoside hydrolase, family 4, C-terminal"/>
    <property type="match status" value="1"/>
</dbReference>
<organism evidence="8 9">
    <name type="scientific">Fusarium venenatum</name>
    <dbReference type="NCBI Taxonomy" id="56646"/>
    <lineage>
        <taxon>Eukaryota</taxon>
        <taxon>Fungi</taxon>
        <taxon>Dikarya</taxon>
        <taxon>Ascomycota</taxon>
        <taxon>Pezizomycotina</taxon>
        <taxon>Sordariomycetes</taxon>
        <taxon>Hypocreomycetidae</taxon>
        <taxon>Hypocreales</taxon>
        <taxon>Nectriaceae</taxon>
        <taxon>Fusarium</taxon>
    </lineage>
</organism>
<dbReference type="InterPro" id="IPR036291">
    <property type="entry name" value="NAD(P)-bd_dom_sf"/>
</dbReference>
<dbReference type="STRING" id="56646.A0A2L2SVN6"/>
<keyword evidence="9" id="KW-1185">Reference proteome</keyword>
<dbReference type="InterPro" id="IPR001557">
    <property type="entry name" value="L-lactate/malate_DH"/>
</dbReference>
<proteinExistence type="inferred from homology"/>
<feature type="binding site" evidence="4">
    <location>
        <position position="97"/>
    </location>
    <ligand>
        <name>NAD(+)</name>
        <dbReference type="ChEBI" id="CHEBI:57540"/>
    </ligand>
</feature>
<feature type="domain" description="Lactate/malate dehydrogenase C-terminal" evidence="7">
    <location>
        <begin position="147"/>
        <end position="304"/>
    </location>
</feature>
<comment type="similarity">
    <text evidence="5">Belongs to the LDH/MDH superfamily.</text>
</comment>
<dbReference type="GO" id="GO:0004459">
    <property type="term" value="F:L-lactate dehydrogenase (NAD+) activity"/>
    <property type="evidence" value="ECO:0007669"/>
    <property type="project" value="TreeGrafter"/>
</dbReference>
<feature type="domain" description="Lactate/malate dehydrogenase N-terminal" evidence="6">
    <location>
        <begin position="6"/>
        <end position="144"/>
    </location>
</feature>
<dbReference type="Pfam" id="PF02866">
    <property type="entry name" value="Ldh_1_C"/>
    <property type="match status" value="1"/>
</dbReference>
<evidence type="ECO:0000256" key="1">
    <source>
        <dbReference type="ARBA" id="ARBA00023002"/>
    </source>
</evidence>
<dbReference type="InterPro" id="IPR015955">
    <property type="entry name" value="Lactate_DH/Glyco_Ohase_4_C"/>
</dbReference>
<dbReference type="InterPro" id="IPR001236">
    <property type="entry name" value="Lactate/malate_DH_N"/>
</dbReference>
<accession>A0A2L2SVN6</accession>
<feature type="binding site" evidence="4">
    <location>
        <begin position="11"/>
        <end position="16"/>
    </location>
    <ligand>
        <name>NAD(+)</name>
        <dbReference type="ChEBI" id="CHEBI:57540"/>
    </ligand>
</feature>
<keyword evidence="1 5" id="KW-0560">Oxidoreductase</keyword>
<name>A0A2L2SVN6_9HYPO</name>